<dbReference type="STRING" id="417292.SAMN05421806_101300"/>
<reference evidence="2 3" key="1">
    <citation type="submission" date="2016-10" db="EMBL/GenBank/DDBJ databases">
        <authorList>
            <person name="de Groot N.N."/>
        </authorList>
    </citation>
    <scope>NUCLEOTIDE SEQUENCE [LARGE SCALE GENOMIC DNA]</scope>
    <source>
        <strain evidence="2 3">CGMCC 4.5727</strain>
    </source>
</reference>
<evidence type="ECO:0000313" key="2">
    <source>
        <dbReference type="EMBL" id="SDJ41553.1"/>
    </source>
</evidence>
<evidence type="ECO:0000313" key="3">
    <source>
        <dbReference type="Proteomes" id="UP000199155"/>
    </source>
</evidence>
<dbReference type="OrthoDB" id="4335318at2"/>
<organism evidence="2 3">
    <name type="scientific">Streptomyces indicus</name>
    <dbReference type="NCBI Taxonomy" id="417292"/>
    <lineage>
        <taxon>Bacteria</taxon>
        <taxon>Bacillati</taxon>
        <taxon>Actinomycetota</taxon>
        <taxon>Actinomycetes</taxon>
        <taxon>Kitasatosporales</taxon>
        <taxon>Streptomycetaceae</taxon>
        <taxon>Streptomyces</taxon>
    </lineage>
</organism>
<dbReference type="EMBL" id="FNFF01000001">
    <property type="protein sequence ID" value="SDJ41553.1"/>
    <property type="molecule type" value="Genomic_DNA"/>
</dbReference>
<feature type="compositionally biased region" description="Polar residues" evidence="1">
    <location>
        <begin position="1"/>
        <end position="14"/>
    </location>
</feature>
<accession>A0A1G8TJB3</accession>
<dbReference type="Pfam" id="PF19934">
    <property type="entry name" value="DUF6397"/>
    <property type="match status" value="1"/>
</dbReference>
<protein>
    <submittedName>
        <fullName evidence="2">Uncharacterized protein</fullName>
    </submittedName>
</protein>
<dbReference type="AlphaFoldDB" id="A0A1G8TJB3"/>
<keyword evidence="3" id="KW-1185">Reference proteome</keyword>
<name>A0A1G8TJB3_9ACTN</name>
<dbReference type="RefSeq" id="WP_093606792.1">
    <property type="nucleotide sequence ID" value="NZ_FNFF01000001.1"/>
</dbReference>
<evidence type="ECO:0000256" key="1">
    <source>
        <dbReference type="SAM" id="MobiDB-lite"/>
    </source>
</evidence>
<dbReference type="InterPro" id="IPR045652">
    <property type="entry name" value="DUF6397"/>
</dbReference>
<proteinExistence type="predicted"/>
<dbReference type="Proteomes" id="UP000199155">
    <property type="component" value="Unassembled WGS sequence"/>
</dbReference>
<feature type="region of interest" description="Disordered" evidence="1">
    <location>
        <begin position="1"/>
        <end position="21"/>
    </location>
</feature>
<sequence>MTVIDTTTMPSTGQDGAPSRDALLDLSHPAHWAAKELLLTRAEFELAVLRGLIATVPGESGGQRRVTRRELDRLQAAEGFAEALRDRVRLAGTSEAADLLGITKDRFTRIARAGLLTPARFQLNRYRSVVWFYFADEVRELGAAHPELLAGRAPEAMRSRLRDGEDLRAPGWRDRMHQYLMGLATGPWERAAVTASFLDPVDVAEVVTDPHERALLNHHRLDLGSSGRPGAVPSPGDLLMERMMCARVPEEIHGYRVLLALSAAVAREEAPPRP</sequence>
<gene>
    <name evidence="2" type="ORF">SAMN05421806_101300</name>
</gene>